<feature type="modified residue" description="4-aspartylphosphate" evidence="5">
    <location>
        <position position="55"/>
    </location>
</feature>
<organism evidence="9 10">
    <name type="scientific">Ottowia cancrivicina</name>
    <dbReference type="NCBI Taxonomy" id="3040346"/>
    <lineage>
        <taxon>Bacteria</taxon>
        <taxon>Pseudomonadati</taxon>
        <taxon>Pseudomonadota</taxon>
        <taxon>Betaproteobacteria</taxon>
        <taxon>Burkholderiales</taxon>
        <taxon>Comamonadaceae</taxon>
        <taxon>Ottowia</taxon>
    </lineage>
</organism>
<keyword evidence="3" id="KW-0805">Transcription regulation</keyword>
<feature type="domain" description="Sigma-54 factor interaction" evidence="7">
    <location>
        <begin position="182"/>
        <end position="411"/>
    </location>
</feature>
<dbReference type="Pfam" id="PF02954">
    <property type="entry name" value="HTH_8"/>
    <property type="match status" value="1"/>
</dbReference>
<feature type="region of interest" description="Disordered" evidence="6">
    <location>
        <begin position="141"/>
        <end position="169"/>
    </location>
</feature>
<dbReference type="InterPro" id="IPR027417">
    <property type="entry name" value="P-loop_NTPase"/>
</dbReference>
<dbReference type="InterPro" id="IPR001789">
    <property type="entry name" value="Sig_transdc_resp-reg_receiver"/>
</dbReference>
<feature type="region of interest" description="Disordered" evidence="6">
    <location>
        <begin position="554"/>
        <end position="582"/>
    </location>
</feature>
<dbReference type="PROSITE" id="PS50045">
    <property type="entry name" value="SIGMA54_INTERACT_4"/>
    <property type="match status" value="1"/>
</dbReference>
<sequence length="652" mass="67864">MTTAARILVVDDEPDLLTLYELALIREGHQVQTASTLAEARSALAEATFDVLITDMRLPDGLGMELLRELAAARRPERSIMVTAYGSPETAVEALKAGAFDYLTKPVDLKQLRTVVASALQDAPAPARAAAPAASAAPAAPQAAAARPAPATPSPAAPAAPAAPAFEGEDISPQGQAALARLVGQSPAMQMAKQRIAKVARSMAPVLVHGESGTGKELVASAVHACSHRASGPFVPVNCGAIPENLLEAEFFGARKGSYTGATQDRAGFFQAAAGGTLFLDEIGDLPLAMQAKLLRAIQERRVRPLGATQEEPVDVRIVSATHKDLAAQVQAGHFRQDLYYRLNVIELIVPPLRERREDLPLLCQALLARIASEAGSPPLALTPQLMRDIASQPLEGNVRELENLLHRAVALGEVALAGSPGALDWADAARIAAAATPAWPPPAAAMPAPALAAAYPAAPPHAQPPQAFQTPQTLPQMPPQTPSLQAPLPQAPFYGQPAASAQPPQPYPLPSAVAAQPFVPPPAPAAFQPPAPTFAEQTARAAQAYGAPFSLEPAPAAPPAAPVSDAGLPPGEAVASGQTPLPSDLEAWLNEQERQVLIRALNETGFNRTAAAARLGLNLRQIRYRMARLGIVPPGSHAEESGNDGDDGEAA</sequence>
<dbReference type="SUPFAM" id="SSF46689">
    <property type="entry name" value="Homeodomain-like"/>
    <property type="match status" value="1"/>
</dbReference>
<evidence type="ECO:0000313" key="10">
    <source>
        <dbReference type="Proteomes" id="UP001237156"/>
    </source>
</evidence>
<keyword evidence="2" id="KW-0067">ATP-binding</keyword>
<keyword evidence="4" id="KW-0804">Transcription</keyword>
<dbReference type="GO" id="GO:0006355">
    <property type="term" value="P:regulation of DNA-templated transcription"/>
    <property type="evidence" value="ECO:0007669"/>
    <property type="project" value="InterPro"/>
</dbReference>
<dbReference type="PROSITE" id="PS50110">
    <property type="entry name" value="RESPONSE_REGULATORY"/>
    <property type="match status" value="1"/>
</dbReference>
<evidence type="ECO:0000259" key="7">
    <source>
        <dbReference type="PROSITE" id="PS50045"/>
    </source>
</evidence>
<evidence type="ECO:0000313" key="9">
    <source>
        <dbReference type="EMBL" id="MDG9698406.1"/>
    </source>
</evidence>
<gene>
    <name evidence="9" type="ORF">QB898_01505</name>
</gene>
<dbReference type="GO" id="GO:0000160">
    <property type="term" value="P:phosphorelay signal transduction system"/>
    <property type="evidence" value="ECO:0007669"/>
    <property type="project" value="InterPro"/>
</dbReference>
<dbReference type="InterPro" id="IPR025943">
    <property type="entry name" value="Sigma_54_int_dom_ATP-bd_2"/>
</dbReference>
<comment type="caution">
    <text evidence="9">The sequence shown here is derived from an EMBL/GenBank/DDBJ whole genome shotgun (WGS) entry which is preliminary data.</text>
</comment>
<dbReference type="Proteomes" id="UP001237156">
    <property type="component" value="Unassembled WGS sequence"/>
</dbReference>
<keyword evidence="10" id="KW-1185">Reference proteome</keyword>
<dbReference type="InterPro" id="IPR058031">
    <property type="entry name" value="AAA_lid_NorR"/>
</dbReference>
<feature type="region of interest" description="Disordered" evidence="6">
    <location>
        <begin position="457"/>
        <end position="514"/>
    </location>
</feature>
<dbReference type="PROSITE" id="PS00676">
    <property type="entry name" value="SIGMA54_INTERACT_2"/>
    <property type="match status" value="1"/>
</dbReference>
<evidence type="ECO:0000256" key="3">
    <source>
        <dbReference type="ARBA" id="ARBA00023015"/>
    </source>
</evidence>
<dbReference type="Gene3D" id="3.40.50.300">
    <property type="entry name" value="P-loop containing nucleotide triphosphate hydrolases"/>
    <property type="match status" value="1"/>
</dbReference>
<dbReference type="GO" id="GO:0043565">
    <property type="term" value="F:sequence-specific DNA binding"/>
    <property type="evidence" value="ECO:0007669"/>
    <property type="project" value="InterPro"/>
</dbReference>
<evidence type="ECO:0000259" key="8">
    <source>
        <dbReference type="PROSITE" id="PS50110"/>
    </source>
</evidence>
<dbReference type="Gene3D" id="3.40.50.2300">
    <property type="match status" value="1"/>
</dbReference>
<dbReference type="PROSITE" id="PS00675">
    <property type="entry name" value="SIGMA54_INTERACT_1"/>
    <property type="match status" value="1"/>
</dbReference>
<dbReference type="GO" id="GO:0005524">
    <property type="term" value="F:ATP binding"/>
    <property type="evidence" value="ECO:0007669"/>
    <property type="project" value="UniProtKB-KW"/>
</dbReference>
<dbReference type="Pfam" id="PF00072">
    <property type="entry name" value="Response_reg"/>
    <property type="match status" value="1"/>
</dbReference>
<dbReference type="AlphaFoldDB" id="A0AAW6RJH5"/>
<reference evidence="9 10" key="1">
    <citation type="submission" date="2023-04" db="EMBL/GenBank/DDBJ databases">
        <title>Ottowia paracancer sp. nov., isolated from human stomach.</title>
        <authorList>
            <person name="Song Y."/>
        </authorList>
    </citation>
    <scope>NUCLEOTIDE SEQUENCE [LARGE SCALE GENOMIC DNA]</scope>
    <source>
        <strain evidence="9 10">10c7w1</strain>
    </source>
</reference>
<keyword evidence="5" id="KW-0597">Phosphoprotein</keyword>
<dbReference type="Gene3D" id="1.10.8.60">
    <property type="match status" value="1"/>
</dbReference>
<evidence type="ECO:0000256" key="2">
    <source>
        <dbReference type="ARBA" id="ARBA00022840"/>
    </source>
</evidence>
<evidence type="ECO:0000256" key="1">
    <source>
        <dbReference type="ARBA" id="ARBA00022741"/>
    </source>
</evidence>
<dbReference type="InterPro" id="IPR011006">
    <property type="entry name" value="CheY-like_superfamily"/>
</dbReference>
<dbReference type="SMART" id="SM00382">
    <property type="entry name" value="AAA"/>
    <property type="match status" value="1"/>
</dbReference>
<dbReference type="Gene3D" id="1.10.10.60">
    <property type="entry name" value="Homeodomain-like"/>
    <property type="match status" value="1"/>
</dbReference>
<evidence type="ECO:0000256" key="6">
    <source>
        <dbReference type="SAM" id="MobiDB-lite"/>
    </source>
</evidence>
<dbReference type="InterPro" id="IPR009057">
    <property type="entry name" value="Homeodomain-like_sf"/>
</dbReference>
<dbReference type="InterPro" id="IPR003593">
    <property type="entry name" value="AAA+_ATPase"/>
</dbReference>
<dbReference type="PANTHER" id="PTHR32071">
    <property type="entry name" value="TRANSCRIPTIONAL REGULATORY PROTEIN"/>
    <property type="match status" value="1"/>
</dbReference>
<dbReference type="EMBL" id="JARVII010000002">
    <property type="protein sequence ID" value="MDG9698406.1"/>
    <property type="molecule type" value="Genomic_DNA"/>
</dbReference>
<dbReference type="PANTHER" id="PTHR32071:SF100">
    <property type="entry name" value="RESPONSE REGULATOR PROTEIN PILR"/>
    <property type="match status" value="1"/>
</dbReference>
<dbReference type="FunFam" id="3.40.50.300:FF:000006">
    <property type="entry name" value="DNA-binding transcriptional regulator NtrC"/>
    <property type="match status" value="1"/>
</dbReference>
<feature type="domain" description="Response regulatory" evidence="8">
    <location>
        <begin position="6"/>
        <end position="120"/>
    </location>
</feature>
<dbReference type="SUPFAM" id="SSF52540">
    <property type="entry name" value="P-loop containing nucleoside triphosphate hydrolases"/>
    <property type="match status" value="1"/>
</dbReference>
<name>A0AAW6RJH5_9BURK</name>
<proteinExistence type="predicted"/>
<dbReference type="InterPro" id="IPR002078">
    <property type="entry name" value="Sigma_54_int"/>
</dbReference>
<evidence type="ECO:0000256" key="5">
    <source>
        <dbReference type="PROSITE-ProRule" id="PRU00169"/>
    </source>
</evidence>
<keyword evidence="1" id="KW-0547">Nucleotide-binding</keyword>
<accession>A0AAW6RJH5</accession>
<dbReference type="Pfam" id="PF00158">
    <property type="entry name" value="Sigma54_activat"/>
    <property type="match status" value="1"/>
</dbReference>
<dbReference type="InterPro" id="IPR002197">
    <property type="entry name" value="HTH_Fis"/>
</dbReference>
<dbReference type="SMART" id="SM00448">
    <property type="entry name" value="REC"/>
    <property type="match status" value="1"/>
</dbReference>
<dbReference type="SUPFAM" id="SSF52172">
    <property type="entry name" value="CheY-like"/>
    <property type="match status" value="1"/>
</dbReference>
<dbReference type="InterPro" id="IPR025662">
    <property type="entry name" value="Sigma_54_int_dom_ATP-bd_1"/>
</dbReference>
<dbReference type="Pfam" id="PF25601">
    <property type="entry name" value="AAA_lid_14"/>
    <property type="match status" value="1"/>
</dbReference>
<protein>
    <submittedName>
        <fullName evidence="9">Sigma 54-interacting transcriptional regulator</fullName>
    </submittedName>
</protein>
<dbReference type="PRINTS" id="PR01590">
    <property type="entry name" value="HTHFIS"/>
</dbReference>
<evidence type="ECO:0000256" key="4">
    <source>
        <dbReference type="ARBA" id="ARBA00023163"/>
    </source>
</evidence>
<dbReference type="CDD" id="cd00009">
    <property type="entry name" value="AAA"/>
    <property type="match status" value="1"/>
</dbReference>